<feature type="signal peptide" evidence="2">
    <location>
        <begin position="1"/>
        <end position="27"/>
    </location>
</feature>
<accession>A0ABU8DQM7</accession>
<proteinExistence type="predicted"/>
<dbReference type="PROSITE" id="PS51257">
    <property type="entry name" value="PROKAR_LIPOPROTEIN"/>
    <property type="match status" value="1"/>
</dbReference>
<comment type="caution">
    <text evidence="3">The sequence shown here is derived from an EMBL/GenBank/DDBJ whole genome shotgun (WGS) entry which is preliminary data.</text>
</comment>
<evidence type="ECO:0000313" key="4">
    <source>
        <dbReference type="Proteomes" id="UP001361570"/>
    </source>
</evidence>
<evidence type="ECO:0000313" key="3">
    <source>
        <dbReference type="EMBL" id="MEI4270347.1"/>
    </source>
</evidence>
<keyword evidence="4" id="KW-1185">Reference proteome</keyword>
<dbReference type="EMBL" id="JBAPLU010000001">
    <property type="protein sequence ID" value="MEI4270347.1"/>
    <property type="molecule type" value="Genomic_DNA"/>
</dbReference>
<gene>
    <name evidence="3" type="ORF">TEK04_01305</name>
</gene>
<dbReference type="Proteomes" id="UP001361570">
    <property type="component" value="Unassembled WGS sequence"/>
</dbReference>
<protein>
    <submittedName>
        <fullName evidence="3">Uncharacterized protein</fullName>
    </submittedName>
</protein>
<feature type="compositionally biased region" description="Low complexity" evidence="1">
    <location>
        <begin position="30"/>
        <end position="46"/>
    </location>
</feature>
<reference evidence="3 4" key="1">
    <citation type="submission" date="2024-03" db="EMBL/GenBank/DDBJ databases">
        <title>Draft genome sequence of Klenkia sp. LSe6-5.</title>
        <authorList>
            <person name="Duangmal K."/>
            <person name="Chantavorakit T."/>
        </authorList>
    </citation>
    <scope>NUCLEOTIDE SEQUENCE [LARGE SCALE GENOMIC DNA]</scope>
    <source>
        <strain evidence="3 4">LSe6-5</strain>
    </source>
</reference>
<evidence type="ECO:0000256" key="2">
    <source>
        <dbReference type="SAM" id="SignalP"/>
    </source>
</evidence>
<evidence type="ECO:0000256" key="1">
    <source>
        <dbReference type="SAM" id="MobiDB-lite"/>
    </source>
</evidence>
<organism evidence="3 4">
    <name type="scientific">Klenkia sesuvii</name>
    <dbReference type="NCBI Taxonomy" id="3103137"/>
    <lineage>
        <taxon>Bacteria</taxon>
        <taxon>Bacillati</taxon>
        <taxon>Actinomycetota</taxon>
        <taxon>Actinomycetes</taxon>
        <taxon>Geodermatophilales</taxon>
        <taxon>Geodermatophilaceae</taxon>
        <taxon>Klenkia</taxon>
    </lineage>
</organism>
<feature type="chain" id="PRO_5046119988" evidence="2">
    <location>
        <begin position="28"/>
        <end position="176"/>
    </location>
</feature>
<keyword evidence="2" id="KW-0732">Signal</keyword>
<dbReference type="RefSeq" id="WP_336402488.1">
    <property type="nucleotide sequence ID" value="NZ_JBAPLU010000001.1"/>
</dbReference>
<sequence length="176" mass="17497">MRLTTPVKTVVAGSAALALLTACSGGSDDTAATSSATSTSAAPSSAEQSSGDLDADTAAFCSDTTSAFADLESAFSSAGDDPTAIPTLLAQASERLQGIEPPAEISDAWTRFTGALDTAATAVQGVDLTTPEGQQQFATAFGALQTTAAQDQTELQDYLSSTCGIDAAEPSATATS</sequence>
<name>A0ABU8DQM7_9ACTN</name>
<feature type="region of interest" description="Disordered" evidence="1">
    <location>
        <begin position="26"/>
        <end position="54"/>
    </location>
</feature>